<dbReference type="Pfam" id="PF09423">
    <property type="entry name" value="PhoD"/>
    <property type="match status" value="1"/>
</dbReference>
<dbReference type="InterPro" id="IPR029052">
    <property type="entry name" value="Metallo-depent_PP-like"/>
</dbReference>
<sequence length="461" mass="51803">MRNSRRTFLATATAAAFTPLPLWAETNPEGTPRLLLGPMVGAVSQTSVPIWMQLSGDYFDAVVEYTADPVAGPWKRTPPQRARAQDNYTLVIRIEGLQPGTTYHYRVLSNGKQDKYLRDTPPQRVRTAPASPSRFRVAFGSCARIQNEAEQPIWRAIAKYEPDLFFWLGDNIYGDSTTPAALVSEYQRQRFVPAFQPIGRTVPQLAIWDDHDFGLDNSDRTNPIRAQALEVFRQFWANPSAGLPGTPGVFFDYSYGGVDFIFLDDRYHRAPDADEDTPQKEFLGKGQFEWLQQRLLASRAPFKVLACGSGWSRLKGPGGDSWAAYQHERTRLFDFIRDRKINGVVLLSGDTHYPYVACAPWSEQGGYDLYDLVSSALAQMLSDTREAAEQRIAQMLPDRLIRPPLLNVNNAGIIDFDMTGRVPMLTFNVIDIRGRALYNPVALRADELVNGVSSWKSKVGK</sequence>
<feature type="signal peptide" evidence="1">
    <location>
        <begin position="1"/>
        <end position="24"/>
    </location>
</feature>
<evidence type="ECO:0000259" key="3">
    <source>
        <dbReference type="Pfam" id="PF25077"/>
    </source>
</evidence>
<dbReference type="AlphaFoldDB" id="A0A9X1DE49"/>
<evidence type="ECO:0000256" key="1">
    <source>
        <dbReference type="SAM" id="SignalP"/>
    </source>
</evidence>
<gene>
    <name evidence="4" type="ORF">KK488_15285</name>
</gene>
<reference evidence="4" key="1">
    <citation type="submission" date="2021-05" db="EMBL/GenBank/DDBJ databases">
        <title>Genome of Sphingobium sp. strain.</title>
        <authorList>
            <person name="Fan R."/>
        </authorList>
    </citation>
    <scope>NUCLEOTIDE SEQUENCE</scope>
    <source>
        <strain evidence="4">H33</strain>
    </source>
</reference>
<dbReference type="PANTHER" id="PTHR33987:SF1">
    <property type="entry name" value="CALCINEURIN-LIKE METALLO-PHOSPHOESTERASE SUPERFAMILY PROTEIN"/>
    <property type="match status" value="1"/>
</dbReference>
<feature type="domain" description="DUF7800" evidence="3">
    <location>
        <begin position="32"/>
        <end position="114"/>
    </location>
</feature>
<feature type="domain" description="PhoD-like phosphatase metallophosphatase" evidence="2">
    <location>
        <begin position="138"/>
        <end position="382"/>
    </location>
</feature>
<dbReference type="Proteomes" id="UP001138757">
    <property type="component" value="Unassembled WGS sequence"/>
</dbReference>
<feature type="chain" id="PRO_5040990748" evidence="1">
    <location>
        <begin position="25"/>
        <end position="461"/>
    </location>
</feature>
<evidence type="ECO:0000313" key="4">
    <source>
        <dbReference type="EMBL" id="MBT2188318.1"/>
    </source>
</evidence>
<organism evidence="4 5">
    <name type="scientific">Sphingobium nicotianae</name>
    <dbReference type="NCBI Taxonomy" id="2782607"/>
    <lineage>
        <taxon>Bacteria</taxon>
        <taxon>Pseudomonadati</taxon>
        <taxon>Pseudomonadota</taxon>
        <taxon>Alphaproteobacteria</taxon>
        <taxon>Sphingomonadales</taxon>
        <taxon>Sphingomonadaceae</taxon>
        <taxon>Sphingobium</taxon>
    </lineage>
</organism>
<comment type="caution">
    <text evidence="4">The sequence shown here is derived from an EMBL/GenBank/DDBJ whole genome shotgun (WGS) entry which is preliminary data.</text>
</comment>
<dbReference type="Gene3D" id="3.60.21.70">
    <property type="entry name" value="PhoD-like phosphatase"/>
    <property type="match status" value="1"/>
</dbReference>
<evidence type="ECO:0000259" key="2">
    <source>
        <dbReference type="Pfam" id="PF09423"/>
    </source>
</evidence>
<dbReference type="CDD" id="cd07389">
    <property type="entry name" value="MPP_PhoD"/>
    <property type="match status" value="1"/>
</dbReference>
<keyword evidence="5" id="KW-1185">Reference proteome</keyword>
<dbReference type="InterPro" id="IPR038607">
    <property type="entry name" value="PhoD-like_sf"/>
</dbReference>
<protein>
    <submittedName>
        <fullName evidence="4">Alkaline phosphatase D family protein</fullName>
    </submittedName>
</protein>
<dbReference type="SUPFAM" id="SSF56300">
    <property type="entry name" value="Metallo-dependent phosphatases"/>
    <property type="match status" value="1"/>
</dbReference>
<accession>A0A9X1DE49</accession>
<keyword evidence="1" id="KW-0732">Signal</keyword>
<dbReference type="InterPro" id="IPR018946">
    <property type="entry name" value="PhoD-like_MPP"/>
</dbReference>
<dbReference type="Gene3D" id="2.60.40.380">
    <property type="entry name" value="Purple acid phosphatase-like, N-terminal"/>
    <property type="match status" value="1"/>
</dbReference>
<evidence type="ECO:0000313" key="5">
    <source>
        <dbReference type="Proteomes" id="UP001138757"/>
    </source>
</evidence>
<name>A0A9X1DE49_9SPHN</name>
<dbReference type="PANTHER" id="PTHR33987">
    <property type="entry name" value="CALCINEURIN-LIKE METALLO-PHOSPHOESTERASE SUPERFAMILY PROTEIN"/>
    <property type="match status" value="1"/>
</dbReference>
<dbReference type="Pfam" id="PF25077">
    <property type="entry name" value="DUF7800"/>
    <property type="match status" value="1"/>
</dbReference>
<proteinExistence type="predicted"/>
<dbReference type="EMBL" id="JAHGAW010000010">
    <property type="protein sequence ID" value="MBT2188318.1"/>
    <property type="molecule type" value="Genomic_DNA"/>
</dbReference>
<dbReference type="InterPro" id="IPR056702">
    <property type="entry name" value="DUF7800"/>
</dbReference>
<dbReference type="RefSeq" id="WP_214624574.1">
    <property type="nucleotide sequence ID" value="NZ_JAHGAW010000010.1"/>
</dbReference>